<sequence length="121" mass="13667">MKYVLFSLVLFLAMCNTNDDNDQVFCTEQFVYGLNVIVKDANTNNVITENIIVTIRDGDYEESLMNIEGNDSFFGAGERPGSYIIIVTSDNYQTYISETILVGSDECHVIPKSLEFFLQPN</sequence>
<evidence type="ECO:0000313" key="2">
    <source>
        <dbReference type="Proteomes" id="UP001268651"/>
    </source>
</evidence>
<dbReference type="Proteomes" id="UP001268651">
    <property type="component" value="Unassembled WGS sequence"/>
</dbReference>
<name>A0ABU3U2Z7_9FLAO</name>
<protein>
    <recommendedName>
        <fullName evidence="3">Carboxypeptidase regulatory-like domain-containing protein</fullName>
    </recommendedName>
</protein>
<reference evidence="1 2" key="1">
    <citation type="submission" date="2023-10" db="EMBL/GenBank/DDBJ databases">
        <title>Marimonas sp. nov. isolated from tidal mud flat.</title>
        <authorList>
            <person name="Jaincy N.J."/>
            <person name="Srinivasan S."/>
            <person name="Lee S.-S."/>
        </authorList>
    </citation>
    <scope>NUCLEOTIDE SEQUENCE [LARGE SCALE GENOMIC DNA]</scope>
    <source>
        <strain evidence="1 2">MJ-SS3</strain>
    </source>
</reference>
<accession>A0ABU3U2Z7</accession>
<keyword evidence="2" id="KW-1185">Reference proteome</keyword>
<comment type="caution">
    <text evidence="1">The sequence shown here is derived from an EMBL/GenBank/DDBJ whole genome shotgun (WGS) entry which is preliminary data.</text>
</comment>
<gene>
    <name evidence="1" type="ORF">RXV94_01325</name>
</gene>
<proteinExistence type="predicted"/>
<dbReference type="EMBL" id="JAWHTF010000001">
    <property type="protein sequence ID" value="MDU8884780.1"/>
    <property type="molecule type" value="Genomic_DNA"/>
</dbReference>
<organism evidence="1 2">
    <name type="scientific">Gilvirhabdus luticola</name>
    <dbReference type="NCBI Taxonomy" id="3079858"/>
    <lineage>
        <taxon>Bacteria</taxon>
        <taxon>Pseudomonadati</taxon>
        <taxon>Bacteroidota</taxon>
        <taxon>Flavobacteriia</taxon>
        <taxon>Flavobacteriales</taxon>
        <taxon>Flavobacteriaceae</taxon>
        <taxon>Gilvirhabdus</taxon>
    </lineage>
</organism>
<evidence type="ECO:0008006" key="3">
    <source>
        <dbReference type="Google" id="ProtNLM"/>
    </source>
</evidence>
<dbReference type="RefSeq" id="WP_316660552.1">
    <property type="nucleotide sequence ID" value="NZ_JAWHTF010000001.1"/>
</dbReference>
<evidence type="ECO:0000313" key="1">
    <source>
        <dbReference type="EMBL" id="MDU8884780.1"/>
    </source>
</evidence>